<reference evidence="3" key="2">
    <citation type="journal article" date="2014" name="Nat. Commun.">
        <title>The cavefish genome reveals candidate genes for eye loss.</title>
        <authorList>
            <person name="McGaugh S.E."/>
            <person name="Gross J.B."/>
            <person name="Aken B."/>
            <person name="Blin M."/>
            <person name="Borowsky R."/>
            <person name="Chalopin D."/>
            <person name="Hinaux H."/>
            <person name="Jeffery W.R."/>
            <person name="Keene A."/>
            <person name="Ma L."/>
            <person name="Minx P."/>
            <person name="Murphy D."/>
            <person name="O'Quin K.E."/>
            <person name="Retaux S."/>
            <person name="Rohner N."/>
            <person name="Searle S.M."/>
            <person name="Stahl B.A."/>
            <person name="Tabin C."/>
            <person name="Volff J.N."/>
            <person name="Yoshizawa M."/>
            <person name="Warren W.C."/>
        </authorList>
    </citation>
    <scope>NUCLEOTIDE SEQUENCE [LARGE SCALE GENOMIC DNA]</scope>
    <source>
        <strain evidence="3">female</strain>
    </source>
</reference>
<accession>A0A3B1IT35</accession>
<dbReference type="STRING" id="7994.ENSAMXP00000032690"/>
<dbReference type="PROSITE" id="PS50878">
    <property type="entry name" value="RT_POL"/>
    <property type="match status" value="1"/>
</dbReference>
<dbReference type="InParanoid" id="A0A3B1IT35"/>
<dbReference type="PANTHER" id="PTHR31635:SF196">
    <property type="entry name" value="REVERSE TRANSCRIPTASE DOMAIN-CONTAINING PROTEIN-RELATED"/>
    <property type="match status" value="1"/>
</dbReference>
<organism evidence="2 3">
    <name type="scientific">Astyanax mexicanus</name>
    <name type="common">Blind cave fish</name>
    <name type="synonym">Astyanax fasciatus mexicanus</name>
    <dbReference type="NCBI Taxonomy" id="7994"/>
    <lineage>
        <taxon>Eukaryota</taxon>
        <taxon>Metazoa</taxon>
        <taxon>Chordata</taxon>
        <taxon>Craniata</taxon>
        <taxon>Vertebrata</taxon>
        <taxon>Euteleostomi</taxon>
        <taxon>Actinopterygii</taxon>
        <taxon>Neopterygii</taxon>
        <taxon>Teleostei</taxon>
        <taxon>Ostariophysi</taxon>
        <taxon>Characiformes</taxon>
        <taxon>Characoidei</taxon>
        <taxon>Acestrorhamphidae</taxon>
        <taxon>Acestrorhamphinae</taxon>
        <taxon>Astyanax</taxon>
    </lineage>
</organism>
<dbReference type="AlphaFoldDB" id="A0A3B1IT35"/>
<dbReference type="Ensembl" id="ENSAMXT00000031274.1">
    <property type="protein sequence ID" value="ENSAMXP00000032690.1"/>
    <property type="gene ID" value="ENSAMXG00000042337.1"/>
</dbReference>
<dbReference type="CDD" id="cd09076">
    <property type="entry name" value="L1-EN"/>
    <property type="match status" value="1"/>
</dbReference>
<dbReference type="GO" id="GO:0003824">
    <property type="term" value="F:catalytic activity"/>
    <property type="evidence" value="ECO:0007669"/>
    <property type="project" value="InterPro"/>
</dbReference>
<dbReference type="SUPFAM" id="SSF56219">
    <property type="entry name" value="DNase I-like"/>
    <property type="match status" value="1"/>
</dbReference>
<reference evidence="3" key="1">
    <citation type="submission" date="2013-03" db="EMBL/GenBank/DDBJ databases">
        <authorList>
            <person name="Jeffery W."/>
            <person name="Warren W."/>
            <person name="Wilson R.K."/>
        </authorList>
    </citation>
    <scope>NUCLEOTIDE SEQUENCE</scope>
    <source>
        <strain evidence="3">female</strain>
    </source>
</reference>
<dbReference type="Proteomes" id="UP000018467">
    <property type="component" value="Unassembled WGS sequence"/>
</dbReference>
<evidence type="ECO:0000313" key="3">
    <source>
        <dbReference type="Proteomes" id="UP000018467"/>
    </source>
</evidence>
<dbReference type="Pfam" id="PF00078">
    <property type="entry name" value="RVT_1"/>
    <property type="match status" value="1"/>
</dbReference>
<proteinExistence type="predicted"/>
<dbReference type="InterPro" id="IPR005135">
    <property type="entry name" value="Endo/exonuclease/phosphatase"/>
</dbReference>
<feature type="domain" description="Reverse transcriptase" evidence="1">
    <location>
        <begin position="510"/>
        <end position="782"/>
    </location>
</feature>
<dbReference type="Gene3D" id="3.60.10.10">
    <property type="entry name" value="Endonuclease/exonuclease/phosphatase"/>
    <property type="match status" value="1"/>
</dbReference>
<keyword evidence="3" id="KW-1185">Reference proteome</keyword>
<name>A0A3B1IT35_ASTMX</name>
<dbReference type="Bgee" id="ENSAMXG00000042337">
    <property type="expression patterns" value="Expressed in camera-type eye and 9 other cell types or tissues"/>
</dbReference>
<sequence>MVNGKIDPNTAGTSTPLRFISWNIRGMGNPVKRSRVFAHLKRLNSDLVFLQETHLRNKDHSRLNCSWVGQIFHSNFNSKARGVAILINKKVQFSCTNVISDRNGRFLIVAGTLMREKVVLVNVYAPNFDDVEFANRLLSNIPFLNTHLLILGGDLNCVFDPSLDRSNPRNLTQSAMSTTFADFMNQNGLVDPWRYRNPSVKKFSFFSQVHCSYSRIDYFFIDSALNSFVISSDYLGIVISDHSPLLLDIKFSTHKSSPPLWRFNPLLLADKEFCKIISNSIDDFLFFNQNDSSSYSLLWETLKCYLRGQIISYSAFSSKMINSRLNELTIEISSLDQRYALNPSPELLKRRLDLQAEFDLMSTKDAESLILRSRGTYYEHGDKASRLLAHQLRRQAASRLIPSITNTHDIITTDPLEINSIFKSFYSKLYKSEFPTDVTKMNNFLENLANPVISTSTAMQLDSPLTLEEVSNAIKAMQSNKTPGPDGFPIEFFKKFIGKLAPLLLSVFNESLESGSLPQTMTQATIALLLKKDKDPTSCGSYRPLSLLNVDVKVLAKVIASRLEDVLPHIISEEQNGFIKGRQLFFNTRTLFNIIYSKHQTELPELVISLDAEKAFDRVEWEYLFAVLQKFGFGDKFISWIRLLYSSPKASVHTNDIYSDYFTLGRGCRQGCPLSPLLFAIAIEPLSITLRSSSLFKGIIRNGVEYKLSLYADDLLLYITDPTVSIPAVLSILENFSTFSGYKQNLGKSECFPINISACHLQQADLPFQFSPSGFKYLGINVTRSLSSLASANFTPLISKVTADIQRWGNLPSPLIGKINVVKMNILPKFLFLFQSIPLFLPKHFFDSLDKIVCSFIWDGRPPRVRKKLLQRCRLSGGLALPNF</sequence>
<dbReference type="Pfam" id="PF03372">
    <property type="entry name" value="Exo_endo_phos"/>
    <property type="match status" value="1"/>
</dbReference>
<reference evidence="2" key="3">
    <citation type="submission" date="2025-08" db="UniProtKB">
        <authorList>
            <consortium name="Ensembl"/>
        </authorList>
    </citation>
    <scope>IDENTIFICATION</scope>
</reference>
<dbReference type="PANTHER" id="PTHR31635">
    <property type="entry name" value="REVERSE TRANSCRIPTASE DOMAIN-CONTAINING PROTEIN-RELATED"/>
    <property type="match status" value="1"/>
</dbReference>
<dbReference type="GeneTree" id="ENSGT01150000286925"/>
<reference evidence="2" key="4">
    <citation type="submission" date="2025-09" db="UniProtKB">
        <authorList>
            <consortium name="Ensembl"/>
        </authorList>
    </citation>
    <scope>IDENTIFICATION</scope>
</reference>
<dbReference type="InterPro" id="IPR043502">
    <property type="entry name" value="DNA/RNA_pol_sf"/>
</dbReference>
<dbReference type="InterPro" id="IPR036691">
    <property type="entry name" value="Endo/exonu/phosph_ase_sf"/>
</dbReference>
<dbReference type="InterPro" id="IPR000477">
    <property type="entry name" value="RT_dom"/>
</dbReference>
<dbReference type="SUPFAM" id="SSF56672">
    <property type="entry name" value="DNA/RNA polymerases"/>
    <property type="match status" value="1"/>
</dbReference>
<evidence type="ECO:0000313" key="2">
    <source>
        <dbReference type="Ensembl" id="ENSAMXP00000032690.1"/>
    </source>
</evidence>
<evidence type="ECO:0000259" key="1">
    <source>
        <dbReference type="PROSITE" id="PS50878"/>
    </source>
</evidence>
<dbReference type="CDD" id="cd01650">
    <property type="entry name" value="RT_nLTR_like"/>
    <property type="match status" value="1"/>
</dbReference>
<protein>
    <recommendedName>
        <fullName evidence="1">Reverse transcriptase domain-containing protein</fullName>
    </recommendedName>
</protein>